<dbReference type="GO" id="GO:0004359">
    <property type="term" value="F:glutaminase activity"/>
    <property type="evidence" value="ECO:0007669"/>
    <property type="project" value="UniProtKB-UniRule"/>
</dbReference>
<evidence type="ECO:0000256" key="6">
    <source>
        <dbReference type="HAMAP-Rule" id="MF_00313"/>
    </source>
</evidence>
<dbReference type="EC" id="3.5.1.2" evidence="3 6"/>
<feature type="domain" description="Cyclic nucleotide-binding" evidence="7">
    <location>
        <begin position="479"/>
        <end position="570"/>
    </location>
</feature>
<evidence type="ECO:0000313" key="10">
    <source>
        <dbReference type="Proteomes" id="UP000005824"/>
    </source>
</evidence>
<evidence type="ECO:0000256" key="4">
    <source>
        <dbReference type="ARBA" id="ARBA00022801"/>
    </source>
</evidence>
<name>B4DB71_9BACT</name>
<dbReference type="PROSITE" id="PS00889">
    <property type="entry name" value="CNMP_BINDING_2"/>
    <property type="match status" value="1"/>
</dbReference>
<evidence type="ECO:0000256" key="5">
    <source>
        <dbReference type="ARBA" id="ARBA00049534"/>
    </source>
</evidence>
<dbReference type="eggNOG" id="COG0659">
    <property type="taxonomic scope" value="Bacteria"/>
</dbReference>
<dbReference type="PANTHER" id="PTHR12544">
    <property type="entry name" value="GLUTAMINASE"/>
    <property type="match status" value="1"/>
</dbReference>
<sequence length="615" mass="67684">MTAEKTSLTSSPIRDQLEDLHRQFSSITDGAVASHIVELARANPNAFGICIVTTNGGVYEIGDSRQEFTVQAISKPFVYGLALEDEGRAEVLKKVGVEPTGDSFSSISLDPQTGSPRNPMINAGAIASTGLVHGRTPEVRFNRILETISRYAGRELKMDQDVYSAESATGHRNRAIGFMLRNFNIIQEDPMPVVETYFQQCSILAHCRDLATMAATLANCGVNPLTGERAIQSEYVESVLGVMGTCGMYDYAGEWLYDVGMPAKSGVAGGVIAVLPGQLGIGVFSPPLDQKGNSVRGVSVCSELSRRWDLHLFNRPGIGKSVVRLRLNAGEFNSSRVRTLAETKILREHGQRIQVFQLQDNLVFSTAEYVVRALTECAGMECLILDFRYVISINDSAGHLFHDILCQLHAAGCVVLFTGLTNNSPLRRLIRERLGDRSDDLFRTFDELDAALQWSEDRLLARTMPDIPNTSIAVTRYELLNGLNREDVAVVQKFFERRNYAAGEIIIQAGEPARELFLLTRGVVTVFLPLEEGRRKRLATFSPGMAFGEMAMIDHAPRSATIVADTDVSCDLLTIGKLAALGATYPKIKIHILENISLELCRKLRKANREIAQLV</sequence>
<dbReference type="Gene3D" id="3.40.710.10">
    <property type="entry name" value="DD-peptidase/beta-lactamase superfamily"/>
    <property type="match status" value="1"/>
</dbReference>
<dbReference type="InParanoid" id="B4DB71"/>
<dbReference type="InterPro" id="IPR018488">
    <property type="entry name" value="cNMP-bd_CS"/>
</dbReference>
<dbReference type="Gene3D" id="3.30.750.24">
    <property type="entry name" value="STAS domain"/>
    <property type="match status" value="1"/>
</dbReference>
<comment type="similarity">
    <text evidence="1 6">Belongs to the glutaminase family.</text>
</comment>
<dbReference type="InterPro" id="IPR015868">
    <property type="entry name" value="Glutaminase"/>
</dbReference>
<evidence type="ECO:0000256" key="2">
    <source>
        <dbReference type="ARBA" id="ARBA00011881"/>
    </source>
</evidence>
<dbReference type="InterPro" id="IPR012338">
    <property type="entry name" value="Beta-lactam/transpept-like"/>
</dbReference>
<feature type="domain" description="STAS" evidence="8">
    <location>
        <begin position="355"/>
        <end position="455"/>
    </location>
</feature>
<feature type="binding site" evidence="6">
    <location>
        <position position="166"/>
    </location>
    <ligand>
        <name>substrate</name>
    </ligand>
</feature>
<dbReference type="STRING" id="497964.CfE428DRAFT_6162"/>
<comment type="subunit">
    <text evidence="2 6">Homotetramer.</text>
</comment>
<dbReference type="RefSeq" id="WP_006983481.1">
    <property type="nucleotide sequence ID" value="NZ_ABVL01000035.1"/>
</dbReference>
<dbReference type="NCBIfam" id="TIGR03814">
    <property type="entry name" value="Gln_ase"/>
    <property type="match status" value="1"/>
</dbReference>
<gene>
    <name evidence="6" type="primary">glsA</name>
    <name evidence="9" type="ORF">CfE428DRAFT_6162</name>
</gene>
<dbReference type="InterPro" id="IPR018490">
    <property type="entry name" value="cNMP-bd_dom_sf"/>
</dbReference>
<keyword evidence="10" id="KW-1185">Reference proteome</keyword>
<evidence type="ECO:0000256" key="3">
    <source>
        <dbReference type="ARBA" id="ARBA00012918"/>
    </source>
</evidence>
<dbReference type="PROSITE" id="PS50042">
    <property type="entry name" value="CNMP_BINDING_3"/>
    <property type="match status" value="1"/>
</dbReference>
<evidence type="ECO:0000259" key="7">
    <source>
        <dbReference type="PROSITE" id="PS50042"/>
    </source>
</evidence>
<feature type="binding site" evidence="6">
    <location>
        <position position="197"/>
    </location>
    <ligand>
        <name>substrate</name>
    </ligand>
</feature>
<dbReference type="Gene3D" id="2.60.120.10">
    <property type="entry name" value="Jelly Rolls"/>
    <property type="match status" value="1"/>
</dbReference>
<dbReference type="InterPro" id="IPR014710">
    <property type="entry name" value="RmlC-like_jellyroll"/>
</dbReference>
<comment type="caution">
    <text evidence="9">The sequence shown here is derived from an EMBL/GenBank/DDBJ whole genome shotgun (WGS) entry which is preliminary data.</text>
</comment>
<dbReference type="PROSITE" id="PS00888">
    <property type="entry name" value="CNMP_BINDING_1"/>
    <property type="match status" value="1"/>
</dbReference>
<keyword evidence="4 6" id="KW-0378">Hydrolase</keyword>
<dbReference type="SMART" id="SM00100">
    <property type="entry name" value="cNMP"/>
    <property type="match status" value="1"/>
</dbReference>
<dbReference type="SUPFAM" id="SSF52091">
    <property type="entry name" value="SpoIIaa-like"/>
    <property type="match status" value="1"/>
</dbReference>
<dbReference type="PANTHER" id="PTHR12544:SF29">
    <property type="entry name" value="GLUTAMINASE"/>
    <property type="match status" value="1"/>
</dbReference>
<feature type="binding site" evidence="6">
    <location>
        <position position="267"/>
    </location>
    <ligand>
        <name>substrate</name>
    </ligand>
</feature>
<organism evidence="9 10">
    <name type="scientific">Chthoniobacter flavus Ellin428</name>
    <dbReference type="NCBI Taxonomy" id="497964"/>
    <lineage>
        <taxon>Bacteria</taxon>
        <taxon>Pseudomonadati</taxon>
        <taxon>Verrucomicrobiota</taxon>
        <taxon>Spartobacteria</taxon>
        <taxon>Chthoniobacterales</taxon>
        <taxon>Chthoniobacteraceae</taxon>
        <taxon>Chthoniobacter</taxon>
    </lineage>
</organism>
<feature type="binding site" evidence="6">
    <location>
        <position position="173"/>
    </location>
    <ligand>
        <name>substrate</name>
    </ligand>
</feature>
<reference evidence="9 10" key="1">
    <citation type="journal article" date="2011" name="J. Bacteriol.">
        <title>Genome sequence of Chthoniobacter flavus Ellin428, an aerobic heterotrophic soil bacterium.</title>
        <authorList>
            <person name="Kant R."/>
            <person name="van Passel M.W."/>
            <person name="Palva A."/>
            <person name="Lucas S."/>
            <person name="Lapidus A."/>
            <person name="Glavina Del Rio T."/>
            <person name="Dalin E."/>
            <person name="Tice H."/>
            <person name="Bruce D."/>
            <person name="Goodwin L."/>
            <person name="Pitluck S."/>
            <person name="Larimer F.W."/>
            <person name="Land M.L."/>
            <person name="Hauser L."/>
            <person name="Sangwan P."/>
            <person name="de Vos W.M."/>
            <person name="Janssen P.H."/>
            <person name="Smidt H."/>
        </authorList>
    </citation>
    <scope>NUCLEOTIDE SEQUENCE [LARGE SCALE GENOMIC DNA]</scope>
    <source>
        <strain evidence="9 10">Ellin428</strain>
    </source>
</reference>
<dbReference type="CDD" id="cd07042">
    <property type="entry name" value="STAS_SulP_like_sulfate_transporter"/>
    <property type="match status" value="1"/>
</dbReference>
<comment type="caution">
    <text evidence="6">Lacks conserved residue(s) required for the propagation of feature annotation.</text>
</comment>
<dbReference type="Pfam" id="PF00027">
    <property type="entry name" value="cNMP_binding"/>
    <property type="match status" value="1"/>
</dbReference>
<accession>B4DB71</accession>
<dbReference type="InterPro" id="IPR000595">
    <property type="entry name" value="cNMP-bd_dom"/>
</dbReference>
<feature type="binding site" evidence="6">
    <location>
        <position position="249"/>
    </location>
    <ligand>
        <name>substrate</name>
    </ligand>
</feature>
<dbReference type="PROSITE" id="PS50801">
    <property type="entry name" value="STAS"/>
    <property type="match status" value="1"/>
</dbReference>
<feature type="binding site" evidence="6">
    <location>
        <position position="122"/>
    </location>
    <ligand>
        <name>substrate</name>
    </ligand>
</feature>
<dbReference type="FunFam" id="3.40.710.10:FF:000005">
    <property type="entry name" value="Glutaminase"/>
    <property type="match status" value="1"/>
</dbReference>
<protein>
    <recommendedName>
        <fullName evidence="3 6">Glutaminase</fullName>
        <ecNumber evidence="3 6">3.5.1.2</ecNumber>
    </recommendedName>
</protein>
<evidence type="ECO:0000259" key="8">
    <source>
        <dbReference type="PROSITE" id="PS50801"/>
    </source>
</evidence>
<dbReference type="InterPro" id="IPR002645">
    <property type="entry name" value="STAS_dom"/>
</dbReference>
<dbReference type="eggNOG" id="COG2066">
    <property type="taxonomic scope" value="Bacteria"/>
</dbReference>
<dbReference type="HAMAP" id="MF_00313">
    <property type="entry name" value="Glutaminase"/>
    <property type="match status" value="1"/>
</dbReference>
<dbReference type="EMBL" id="ABVL01000035">
    <property type="protein sequence ID" value="EDY16349.1"/>
    <property type="molecule type" value="Genomic_DNA"/>
</dbReference>
<dbReference type="InterPro" id="IPR036513">
    <property type="entry name" value="STAS_dom_sf"/>
</dbReference>
<dbReference type="SUPFAM" id="SSF56601">
    <property type="entry name" value="beta-lactamase/transpeptidase-like"/>
    <property type="match status" value="1"/>
</dbReference>
<dbReference type="GO" id="GO:0006543">
    <property type="term" value="P:L-glutamine catabolic process"/>
    <property type="evidence" value="ECO:0007669"/>
    <property type="project" value="TreeGrafter"/>
</dbReference>
<evidence type="ECO:0000313" key="9">
    <source>
        <dbReference type="EMBL" id="EDY16349.1"/>
    </source>
</evidence>
<dbReference type="GO" id="GO:0006537">
    <property type="term" value="P:glutamate biosynthetic process"/>
    <property type="evidence" value="ECO:0007669"/>
    <property type="project" value="TreeGrafter"/>
</dbReference>
<proteinExistence type="inferred from homology"/>
<evidence type="ECO:0000256" key="1">
    <source>
        <dbReference type="ARBA" id="ARBA00011076"/>
    </source>
</evidence>
<comment type="catalytic activity">
    <reaction evidence="5 6">
        <text>L-glutamine + H2O = L-glutamate + NH4(+)</text>
        <dbReference type="Rhea" id="RHEA:15889"/>
        <dbReference type="ChEBI" id="CHEBI:15377"/>
        <dbReference type="ChEBI" id="CHEBI:28938"/>
        <dbReference type="ChEBI" id="CHEBI:29985"/>
        <dbReference type="ChEBI" id="CHEBI:58359"/>
        <dbReference type="EC" id="3.5.1.2"/>
    </reaction>
</comment>
<dbReference type="Pfam" id="PF04960">
    <property type="entry name" value="Glutaminase"/>
    <property type="match status" value="1"/>
</dbReference>
<dbReference type="AlphaFoldDB" id="B4DB71"/>
<dbReference type="Proteomes" id="UP000005824">
    <property type="component" value="Unassembled WGS sequence"/>
</dbReference>
<dbReference type="CDD" id="cd00038">
    <property type="entry name" value="CAP_ED"/>
    <property type="match status" value="1"/>
</dbReference>
<dbReference type="SUPFAM" id="SSF51206">
    <property type="entry name" value="cAMP-binding domain-like"/>
    <property type="match status" value="1"/>
</dbReference>